<accession>A0A8J7UWC2</accession>
<feature type="compositionally biased region" description="Polar residues" evidence="1">
    <location>
        <begin position="157"/>
        <end position="167"/>
    </location>
</feature>
<proteinExistence type="predicted"/>
<keyword evidence="4" id="KW-1185">Reference proteome</keyword>
<protein>
    <submittedName>
        <fullName evidence="3">DUF499 domain-containing protein</fullName>
    </submittedName>
</protein>
<evidence type="ECO:0000259" key="2">
    <source>
        <dbReference type="Pfam" id="PF18731"/>
    </source>
</evidence>
<name>A0A8J7UWC2_9BACT</name>
<reference evidence="3" key="1">
    <citation type="submission" date="2021-02" db="EMBL/GenBank/DDBJ databases">
        <title>Natronogracilivirga saccharolytica gen. nov. sp. nov. a new anaerobic, haloalkiliphilic carbohydrate-fermenting bacterium from soda lake and proposing of Cyclonatronumiaceae fam. nov. in the phylum Balneolaeota.</title>
        <authorList>
            <person name="Zhilina T.N."/>
            <person name="Sorokin D.Y."/>
            <person name="Zavarzina D.G."/>
            <person name="Toshchakov S.V."/>
            <person name="Kublanov I.V."/>
        </authorList>
    </citation>
    <scope>NUCLEOTIDE SEQUENCE</scope>
    <source>
        <strain evidence="3">Z-1702</strain>
    </source>
</reference>
<dbReference type="InterPro" id="IPR007555">
    <property type="entry name" value="DUF499"/>
</dbReference>
<comment type="caution">
    <text evidence="3">The sequence shown here is derived from an EMBL/GenBank/DDBJ whole genome shotgun (WGS) entry which is preliminary data.</text>
</comment>
<organism evidence="3 4">
    <name type="scientific">Natronogracilivirga saccharolytica</name>
    <dbReference type="NCBI Taxonomy" id="2812953"/>
    <lineage>
        <taxon>Bacteria</taxon>
        <taxon>Pseudomonadati</taxon>
        <taxon>Balneolota</taxon>
        <taxon>Balneolia</taxon>
        <taxon>Balneolales</taxon>
        <taxon>Cyclonatronaceae</taxon>
        <taxon>Natronogracilivirga</taxon>
    </lineage>
</organism>
<evidence type="ECO:0000313" key="4">
    <source>
        <dbReference type="Proteomes" id="UP000673975"/>
    </source>
</evidence>
<dbReference type="Pfam" id="PF04465">
    <property type="entry name" value="DUF499"/>
    <property type="match status" value="1"/>
</dbReference>
<dbReference type="RefSeq" id="WP_210512925.1">
    <property type="nucleotide sequence ID" value="NZ_JAFIDN010000010.1"/>
</dbReference>
<dbReference type="InterPro" id="IPR041650">
    <property type="entry name" value="HEPN_Swt1"/>
</dbReference>
<dbReference type="Pfam" id="PF18731">
    <property type="entry name" value="HEPN_Swt1"/>
    <property type="match status" value="1"/>
</dbReference>
<evidence type="ECO:0000313" key="3">
    <source>
        <dbReference type="EMBL" id="MBP3193472.1"/>
    </source>
</evidence>
<dbReference type="EMBL" id="JAFIDN010000010">
    <property type="protein sequence ID" value="MBP3193472.1"/>
    <property type="molecule type" value="Genomic_DNA"/>
</dbReference>
<dbReference type="AlphaFoldDB" id="A0A8J7UWC2"/>
<feature type="domain" description="Swt1-like HEPN" evidence="2">
    <location>
        <begin position="14"/>
        <end position="131"/>
    </location>
</feature>
<evidence type="ECO:0000256" key="1">
    <source>
        <dbReference type="SAM" id="MobiDB-lite"/>
    </source>
</evidence>
<sequence length="1089" mass="122021">MKTAGSIPMDNIYKALGIFIEAMRPYVVATLQKQAGDDWAKWYFESLSENQKRGWIEAQSSGTSDENLIDFHNLRGFGIKYKDLLRGDFQRKVNDLPTWLGEIADVRHKCTHYQEVSERQVTRAFENMIMIAEHAGMDDVVSRIRELQKQPSKKTASKPSPDTSATSKGEILPWFIQVTPHMDIKQDRLDESVFAANLAEVALGSGREVYRNPGDFFSKTYFTKGLRTLARRVIAGLNGGADADNRVISLQTGFGGGKTHSLISLYHLARLGKKAEDVQDLSDSLGSEIQWEYDQANIAVFTNATNDPTQGREVSDGFRIKTIWGELAWQLGGQKAYQIIRENDEQRISPKGLFKKVLQQSAPSLILIDELADYCHAASGVAVGKSSLGDQTISFTQELTEAIASVDQCVLVATLPASAYEVGSTQEASRILDSLVSRFGRVGADAKPVDDEEIFEVIRRRLFDDIGDPASIEAAIEQYSEMYRALYQELPNHAARIEYKELMIKSYPFHPELVDVFRKRWAAHHDFQRTRGVLRILASIVADLWSRQNSLTGSNYLIHTSDVNLGNLDALAGQLKKLHGNGYDAVMTADVTGKGSNAFSVDSEKKEYGKYNLAQGVATTVLLNSFGSQGANKGIGLDHIKLCALKPDSFNHNSINAVLDELEGSAHYLYYSTAGTSTKRYWFHTKPNINILVTKAANDVASANLETEIVERVEQHSRNVTKLSVIAPGNTDIPEQKKPTLIILHPGYAADMNQLNGQVRKTVQQIATKKGNNERIYRNTLLFLACTDHGVSSLKSEVKDFLACKKILNEYQDQLEADQKSDLRDRVKDASEKVERALVSAYTLVLKNRSKDGLQHILLRDFRNSLSEQISTVLFEKLKEEEWLLESVGFHLLSKNSLLPERDHPVKARDIYEAFLRYDDKPMITGPDTVQQSLLRYCREGRLAIAAGDGQDFDQYYFKESPPYFDFSDESYWVVHKDQVPEEGEVPEDLPSGNIPDGQSGTEDSGGTDKPDIKEDHRVIPELTISGKVDLANYNQLFSSFIMPLRDNNVEIEITIRAKSTEANPITENSQQYKIVRESARQLGLRLDE</sequence>
<feature type="region of interest" description="Disordered" evidence="1">
    <location>
        <begin position="981"/>
        <end position="1015"/>
    </location>
</feature>
<dbReference type="Proteomes" id="UP000673975">
    <property type="component" value="Unassembled WGS sequence"/>
</dbReference>
<feature type="region of interest" description="Disordered" evidence="1">
    <location>
        <begin position="145"/>
        <end position="167"/>
    </location>
</feature>
<gene>
    <name evidence="3" type="ORF">NATSA_12425</name>
</gene>